<feature type="domain" description="Diphthamide synthase" evidence="1">
    <location>
        <begin position="2"/>
        <end position="199"/>
    </location>
</feature>
<keyword evidence="3" id="KW-1185">Reference proteome</keyword>
<proteinExistence type="predicted"/>
<comment type="caution">
    <text evidence="2">The sequence shown here is derived from an EMBL/GenBank/DDBJ whole genome shotgun (WGS) entry which is preliminary data.</text>
</comment>
<organism evidence="2 3">
    <name type="scientific">Prolixibacter bellariivorans</name>
    <dbReference type="NCBI Taxonomy" id="314319"/>
    <lineage>
        <taxon>Bacteria</taxon>
        <taxon>Pseudomonadati</taxon>
        <taxon>Bacteroidota</taxon>
        <taxon>Bacteroidia</taxon>
        <taxon>Marinilabiliales</taxon>
        <taxon>Prolixibacteraceae</taxon>
        <taxon>Prolixibacter</taxon>
    </lineage>
</organism>
<dbReference type="GO" id="GO:0017183">
    <property type="term" value="P:protein histidyl modification to diphthamide"/>
    <property type="evidence" value="ECO:0007669"/>
    <property type="project" value="TreeGrafter"/>
</dbReference>
<accession>A0A5M4B508</accession>
<name>A0A5M4B508_9BACT</name>
<evidence type="ECO:0000313" key="3">
    <source>
        <dbReference type="Proteomes" id="UP000391834"/>
    </source>
</evidence>
<dbReference type="EMBL" id="BLAX01000001">
    <property type="protein sequence ID" value="GET35214.1"/>
    <property type="molecule type" value="Genomic_DNA"/>
</dbReference>
<dbReference type="SUPFAM" id="SSF52402">
    <property type="entry name" value="Adenine nucleotide alpha hydrolases-like"/>
    <property type="match status" value="1"/>
</dbReference>
<dbReference type="AlphaFoldDB" id="A0A5M4B508"/>
<protein>
    <submittedName>
        <fullName evidence="2">ATP pyrophosphatase</fullName>
    </submittedName>
</protein>
<gene>
    <name evidence="2" type="ORF">PbJCM13498_40770</name>
</gene>
<dbReference type="NCBIfam" id="TIGR00290">
    <property type="entry name" value="MJ0570_dom"/>
    <property type="match status" value="1"/>
</dbReference>
<dbReference type="InterPro" id="IPR014729">
    <property type="entry name" value="Rossmann-like_a/b/a_fold"/>
</dbReference>
<dbReference type="PANTHER" id="PTHR12196">
    <property type="entry name" value="DOMAIN OF UNKNOWN FUNCTION 71 DUF71 -CONTAINING PROTEIN"/>
    <property type="match status" value="1"/>
</dbReference>
<evidence type="ECO:0000313" key="2">
    <source>
        <dbReference type="EMBL" id="GET35214.1"/>
    </source>
</evidence>
<dbReference type="Pfam" id="PF01902">
    <property type="entry name" value="Diphthami_syn_2"/>
    <property type="match status" value="1"/>
</dbReference>
<reference evidence="2 3" key="1">
    <citation type="submission" date="2019-10" db="EMBL/GenBank/DDBJ databases">
        <title>Prolixibacter strains distinguished by the presence of nitrate reductase genes were adept at nitrate-dependent anaerobic corrosion of metallic iron and carbon steel.</title>
        <authorList>
            <person name="Iino T."/>
            <person name="Shono N."/>
            <person name="Ito K."/>
            <person name="Nakamura R."/>
            <person name="Sueoka K."/>
            <person name="Harayama S."/>
            <person name="Ohkuma M."/>
        </authorList>
    </citation>
    <scope>NUCLEOTIDE SEQUENCE [LARGE SCALE GENOMIC DNA]</scope>
    <source>
        <strain evidence="2 3">JCM 13498</strain>
    </source>
</reference>
<dbReference type="Proteomes" id="UP000391834">
    <property type="component" value="Unassembled WGS sequence"/>
</dbReference>
<dbReference type="InterPro" id="IPR002761">
    <property type="entry name" value="Diphthami_syn_dom"/>
</dbReference>
<dbReference type="Gene3D" id="3.90.1490.10">
    <property type="entry name" value="putative n-type atp pyrophosphatase, domain 2"/>
    <property type="match status" value="1"/>
</dbReference>
<dbReference type="PANTHER" id="PTHR12196:SF2">
    <property type="entry name" value="DIPHTHINE--AMMONIA LIGASE"/>
    <property type="match status" value="1"/>
</dbReference>
<sequence>MLALHRVLSGKEHQVACLLNMCAEDGLRSLSHGLNRELLERQSQAMNIPMVFQPTGRANYETKLKEVIARLKKDGIEGGIFGDIYLEAHQVWIERVCRESGIVPVFPLWNENTRSLANEFVSQGFKALTVSVRQGVGKEEWLGQLLDNSFFSMLEELEGIDPCGENGEYHSFVFDGPIFEQPVSFTSGKPYTGDNHWFLPLV</sequence>
<dbReference type="GO" id="GO:0017178">
    <property type="term" value="F:diphthine-ammonia ligase activity"/>
    <property type="evidence" value="ECO:0007669"/>
    <property type="project" value="TreeGrafter"/>
</dbReference>
<evidence type="ECO:0000259" key="1">
    <source>
        <dbReference type="Pfam" id="PF01902"/>
    </source>
</evidence>
<dbReference type="Gene3D" id="3.40.50.620">
    <property type="entry name" value="HUPs"/>
    <property type="match status" value="1"/>
</dbReference>
<dbReference type="InterPro" id="IPR030662">
    <property type="entry name" value="DPH6/MJ0570"/>
</dbReference>
<dbReference type="CDD" id="cd01994">
    <property type="entry name" value="AANH_PF0828-like"/>
    <property type="match status" value="1"/>
</dbReference>